<organism evidence="10">
    <name type="scientific">freshwater metagenome</name>
    <dbReference type="NCBI Taxonomy" id="449393"/>
    <lineage>
        <taxon>unclassified sequences</taxon>
        <taxon>metagenomes</taxon>
        <taxon>ecological metagenomes</taxon>
    </lineage>
</organism>
<comment type="catalytic activity">
    <reaction evidence="7">
        <text>adenosine + H2O + H(+) = inosine + NH4(+)</text>
        <dbReference type="Rhea" id="RHEA:24408"/>
        <dbReference type="ChEBI" id="CHEBI:15377"/>
        <dbReference type="ChEBI" id="CHEBI:15378"/>
        <dbReference type="ChEBI" id="CHEBI:16335"/>
        <dbReference type="ChEBI" id="CHEBI:17596"/>
        <dbReference type="ChEBI" id="CHEBI:28938"/>
        <dbReference type="EC" id="3.5.4.4"/>
    </reaction>
    <physiologicalReaction direction="left-to-right" evidence="7">
        <dbReference type="Rhea" id="RHEA:24409"/>
    </physiologicalReaction>
</comment>
<comment type="catalytic activity">
    <reaction evidence="1">
        <text>inosine + phosphate = alpha-D-ribose 1-phosphate + hypoxanthine</text>
        <dbReference type="Rhea" id="RHEA:27646"/>
        <dbReference type="ChEBI" id="CHEBI:17368"/>
        <dbReference type="ChEBI" id="CHEBI:17596"/>
        <dbReference type="ChEBI" id="CHEBI:43474"/>
        <dbReference type="ChEBI" id="CHEBI:57720"/>
        <dbReference type="EC" id="2.4.2.1"/>
    </reaction>
    <physiologicalReaction direction="left-to-right" evidence="1">
        <dbReference type="Rhea" id="RHEA:27647"/>
    </physiologicalReaction>
</comment>
<dbReference type="GO" id="GO:0016787">
    <property type="term" value="F:hydrolase activity"/>
    <property type="evidence" value="ECO:0007669"/>
    <property type="project" value="UniProtKB-KW"/>
</dbReference>
<protein>
    <submittedName>
        <fullName evidence="10">Unannotated protein</fullName>
    </submittedName>
</protein>
<accession>A0A6J7VLE9</accession>
<evidence type="ECO:0000256" key="5">
    <source>
        <dbReference type="ARBA" id="ARBA00022801"/>
    </source>
</evidence>
<keyword evidence="6" id="KW-0862">Zinc</keyword>
<dbReference type="EMBL" id="CAFBRV010000001">
    <property type="protein sequence ID" value="CAB5102424.1"/>
    <property type="molecule type" value="Genomic_DNA"/>
</dbReference>
<evidence type="ECO:0000256" key="9">
    <source>
        <dbReference type="ARBA" id="ARBA00049893"/>
    </source>
</evidence>
<evidence type="ECO:0000256" key="4">
    <source>
        <dbReference type="ARBA" id="ARBA00022723"/>
    </source>
</evidence>
<proteinExistence type="inferred from homology"/>
<reference evidence="10" key="1">
    <citation type="submission" date="2020-05" db="EMBL/GenBank/DDBJ databases">
        <authorList>
            <person name="Chiriac C."/>
            <person name="Salcher M."/>
            <person name="Ghai R."/>
            <person name="Kavagutti S V."/>
        </authorList>
    </citation>
    <scope>NUCLEOTIDE SEQUENCE</scope>
</reference>
<dbReference type="InterPro" id="IPR038371">
    <property type="entry name" value="Cu_polyphenol_OxRdtase_sf"/>
</dbReference>
<dbReference type="AlphaFoldDB" id="A0A6J7VLE9"/>
<dbReference type="InterPro" id="IPR011324">
    <property type="entry name" value="Cytotoxic_necrot_fac-like_cat"/>
</dbReference>
<evidence type="ECO:0000256" key="3">
    <source>
        <dbReference type="ARBA" id="ARBA00022679"/>
    </source>
</evidence>
<dbReference type="PANTHER" id="PTHR30616">
    <property type="entry name" value="UNCHARACTERIZED PROTEIN YFIH"/>
    <property type="match status" value="1"/>
</dbReference>
<keyword evidence="5" id="KW-0378">Hydrolase</keyword>
<comment type="catalytic activity">
    <reaction evidence="8">
        <text>adenosine + phosphate = alpha-D-ribose 1-phosphate + adenine</text>
        <dbReference type="Rhea" id="RHEA:27642"/>
        <dbReference type="ChEBI" id="CHEBI:16335"/>
        <dbReference type="ChEBI" id="CHEBI:16708"/>
        <dbReference type="ChEBI" id="CHEBI:43474"/>
        <dbReference type="ChEBI" id="CHEBI:57720"/>
        <dbReference type="EC" id="2.4.2.1"/>
    </reaction>
    <physiologicalReaction direction="left-to-right" evidence="8">
        <dbReference type="Rhea" id="RHEA:27643"/>
    </physiologicalReaction>
</comment>
<evidence type="ECO:0000256" key="2">
    <source>
        <dbReference type="ARBA" id="ARBA00007353"/>
    </source>
</evidence>
<dbReference type="GO" id="GO:0005507">
    <property type="term" value="F:copper ion binding"/>
    <property type="evidence" value="ECO:0007669"/>
    <property type="project" value="TreeGrafter"/>
</dbReference>
<dbReference type="SUPFAM" id="SSF64438">
    <property type="entry name" value="CNF1/YfiH-like putative cysteine hydrolases"/>
    <property type="match status" value="1"/>
</dbReference>
<evidence type="ECO:0000256" key="6">
    <source>
        <dbReference type="ARBA" id="ARBA00022833"/>
    </source>
</evidence>
<gene>
    <name evidence="10" type="ORF">UFOPK4410_00023</name>
</gene>
<sequence>MPSLFTDRRGGVSRAPYDSLNLALHVGDDSDDVRRNRASLPITASAVQFMNQTHGDVVATIDSYSEIDPSCDALITTTPGLALAVLVADCIPLLLSSPTVIAAVHVGRKGLVNGIAVKTINQMRALGATSIHAQLGASICGECYEVPADMAQEVSLIHPHALSQTKALTPALDLPRALIADLEKSGVSYEAITDCTLENDSYFSFRRESITGRFAGVIWI</sequence>
<name>A0A6J7VLE9_9ZZZZ</name>
<comment type="catalytic activity">
    <reaction evidence="9">
        <text>S-methyl-5'-thioadenosine + phosphate = 5-(methylsulfanyl)-alpha-D-ribose 1-phosphate + adenine</text>
        <dbReference type="Rhea" id="RHEA:11852"/>
        <dbReference type="ChEBI" id="CHEBI:16708"/>
        <dbReference type="ChEBI" id="CHEBI:17509"/>
        <dbReference type="ChEBI" id="CHEBI:43474"/>
        <dbReference type="ChEBI" id="CHEBI:58533"/>
        <dbReference type="EC" id="2.4.2.28"/>
    </reaction>
    <physiologicalReaction direction="left-to-right" evidence="9">
        <dbReference type="Rhea" id="RHEA:11853"/>
    </physiologicalReaction>
</comment>
<dbReference type="Gene3D" id="3.60.140.10">
    <property type="entry name" value="CNF1/YfiH-like putative cysteine hydrolases"/>
    <property type="match status" value="1"/>
</dbReference>
<comment type="similarity">
    <text evidence="2">Belongs to the purine nucleoside phosphorylase YfiH/LACC1 family.</text>
</comment>
<evidence type="ECO:0000256" key="8">
    <source>
        <dbReference type="ARBA" id="ARBA00048968"/>
    </source>
</evidence>
<keyword evidence="3" id="KW-0808">Transferase</keyword>
<dbReference type="CDD" id="cd16833">
    <property type="entry name" value="YfiH"/>
    <property type="match status" value="1"/>
</dbReference>
<evidence type="ECO:0000256" key="7">
    <source>
        <dbReference type="ARBA" id="ARBA00047989"/>
    </source>
</evidence>
<dbReference type="Pfam" id="PF02578">
    <property type="entry name" value="Cu-oxidase_4"/>
    <property type="match status" value="1"/>
</dbReference>
<evidence type="ECO:0000313" key="10">
    <source>
        <dbReference type="EMBL" id="CAB5102424.1"/>
    </source>
</evidence>
<dbReference type="InterPro" id="IPR003730">
    <property type="entry name" value="Cu_polyphenol_OxRdtase"/>
</dbReference>
<dbReference type="GO" id="GO:0017061">
    <property type="term" value="F:S-methyl-5-thioadenosine phosphorylase activity"/>
    <property type="evidence" value="ECO:0007669"/>
    <property type="project" value="UniProtKB-EC"/>
</dbReference>
<keyword evidence="4" id="KW-0479">Metal-binding</keyword>
<dbReference type="PANTHER" id="PTHR30616:SF2">
    <property type="entry name" value="PURINE NUCLEOSIDE PHOSPHORYLASE LACC1"/>
    <property type="match status" value="1"/>
</dbReference>
<evidence type="ECO:0000256" key="1">
    <source>
        <dbReference type="ARBA" id="ARBA00000553"/>
    </source>
</evidence>